<reference evidence="3 4" key="1">
    <citation type="submission" date="2024-07" db="EMBL/GenBank/DDBJ databases">
        <authorList>
            <person name="Thanompreechachai J."/>
            <person name="Duangmal K."/>
        </authorList>
    </citation>
    <scope>NUCLEOTIDE SEQUENCE [LARGE SCALE GENOMIC DNA]</scope>
    <source>
        <strain evidence="3 4">KCTC 19886</strain>
    </source>
</reference>
<accession>A0ABV3P4Q3</accession>
<dbReference type="Proteomes" id="UP001555826">
    <property type="component" value="Unassembled WGS sequence"/>
</dbReference>
<dbReference type="RefSeq" id="WP_367637348.1">
    <property type="nucleotide sequence ID" value="NZ_JBFNQN010000004.1"/>
</dbReference>
<protein>
    <recommendedName>
        <fullName evidence="5">Serine/threonine protein kinase</fullName>
    </recommendedName>
</protein>
<proteinExistence type="predicted"/>
<evidence type="ECO:0000256" key="1">
    <source>
        <dbReference type="SAM" id="MobiDB-lite"/>
    </source>
</evidence>
<comment type="caution">
    <text evidence="3">The sequence shown here is derived from an EMBL/GenBank/DDBJ whole genome shotgun (WGS) entry which is preliminary data.</text>
</comment>
<feature type="region of interest" description="Disordered" evidence="1">
    <location>
        <begin position="85"/>
        <end position="119"/>
    </location>
</feature>
<feature type="transmembrane region" description="Helical" evidence="2">
    <location>
        <begin position="58"/>
        <end position="79"/>
    </location>
</feature>
<sequence length="252" mass="25581">MAGAPWWEQFDPGPRESGTGSSGPTPPVTGTGTLAPSQPEVVRDEHQDHPRPPRPPRGLQVVAAVLALVLVALLGVLAARTVGATSAPAPQEGTAGAPTSAPGPSPTGRPAGGTAAADAAATAELEELRRQGLAAHPPDGQWVAQLAAKSVGTTDPVQTAANGSSTFYAADILAQSREIASGVAGGDVFVLKTTDFGDGLVDKRDNPYWVTLAAGPFGNADDVRTWCASMFATTPAAERGNVCLPKQLTPPE</sequence>
<keyword evidence="4" id="KW-1185">Reference proteome</keyword>
<gene>
    <name evidence="3" type="ORF">AB1207_07555</name>
</gene>
<keyword evidence="2" id="KW-1133">Transmembrane helix</keyword>
<dbReference type="EMBL" id="JBFNQN010000004">
    <property type="protein sequence ID" value="MEW9264598.1"/>
    <property type="molecule type" value="Genomic_DNA"/>
</dbReference>
<evidence type="ECO:0000256" key="2">
    <source>
        <dbReference type="SAM" id="Phobius"/>
    </source>
</evidence>
<feature type="compositionally biased region" description="Basic and acidic residues" evidence="1">
    <location>
        <begin position="41"/>
        <end position="51"/>
    </location>
</feature>
<evidence type="ECO:0000313" key="4">
    <source>
        <dbReference type="Proteomes" id="UP001555826"/>
    </source>
</evidence>
<feature type="compositionally biased region" description="Low complexity" evidence="1">
    <location>
        <begin position="108"/>
        <end position="119"/>
    </location>
</feature>
<evidence type="ECO:0000313" key="3">
    <source>
        <dbReference type="EMBL" id="MEW9264598.1"/>
    </source>
</evidence>
<keyword evidence="2" id="KW-0472">Membrane</keyword>
<evidence type="ECO:0008006" key="5">
    <source>
        <dbReference type="Google" id="ProtNLM"/>
    </source>
</evidence>
<feature type="region of interest" description="Disordered" evidence="1">
    <location>
        <begin position="1"/>
        <end position="57"/>
    </location>
</feature>
<keyword evidence="2" id="KW-0812">Transmembrane</keyword>
<organism evidence="3 4">
    <name type="scientific">Kineococcus endophyticus</name>
    <dbReference type="NCBI Taxonomy" id="1181883"/>
    <lineage>
        <taxon>Bacteria</taxon>
        <taxon>Bacillati</taxon>
        <taxon>Actinomycetota</taxon>
        <taxon>Actinomycetes</taxon>
        <taxon>Kineosporiales</taxon>
        <taxon>Kineosporiaceae</taxon>
        <taxon>Kineococcus</taxon>
    </lineage>
</organism>
<name>A0ABV3P4Q3_9ACTN</name>
<feature type="compositionally biased region" description="Low complexity" evidence="1">
    <location>
        <begin position="15"/>
        <end position="33"/>
    </location>
</feature>